<evidence type="ECO:0000313" key="3">
    <source>
        <dbReference type="Proteomes" id="UP000030185"/>
    </source>
</evidence>
<dbReference type="InterPro" id="IPR000601">
    <property type="entry name" value="PKD_dom"/>
</dbReference>
<dbReference type="InterPro" id="IPR022409">
    <property type="entry name" value="PKD/Chitinase_dom"/>
</dbReference>
<dbReference type="Gene3D" id="2.40.10.500">
    <property type="match status" value="1"/>
</dbReference>
<evidence type="ECO:0000259" key="1">
    <source>
        <dbReference type="PROSITE" id="PS50093"/>
    </source>
</evidence>
<dbReference type="SMART" id="SM00089">
    <property type="entry name" value="PKD"/>
    <property type="match status" value="1"/>
</dbReference>
<dbReference type="PANTHER" id="PTHR46388">
    <property type="entry name" value="NHL REPEAT-CONTAINING PROTEIN 2"/>
    <property type="match status" value="1"/>
</dbReference>
<organism evidence="2 3">
    <name type="scientific">Sporocytophaga myxococcoides</name>
    <dbReference type="NCBI Taxonomy" id="153721"/>
    <lineage>
        <taxon>Bacteria</taxon>
        <taxon>Pseudomonadati</taxon>
        <taxon>Bacteroidota</taxon>
        <taxon>Cytophagia</taxon>
        <taxon>Cytophagales</taxon>
        <taxon>Cytophagaceae</taxon>
        <taxon>Sporocytophaga</taxon>
    </lineage>
</organism>
<dbReference type="InterPro" id="IPR035986">
    <property type="entry name" value="PKD_dom_sf"/>
</dbReference>
<dbReference type="SUPFAM" id="SSF49299">
    <property type="entry name" value="PKD domain"/>
    <property type="match status" value="1"/>
</dbReference>
<gene>
    <name evidence="2" type="ORF">MYP_1626</name>
</gene>
<dbReference type="PROSITE" id="PS50093">
    <property type="entry name" value="PKD"/>
    <property type="match status" value="1"/>
</dbReference>
<feature type="domain" description="PKD" evidence="1">
    <location>
        <begin position="1399"/>
        <end position="1452"/>
    </location>
</feature>
<dbReference type="Pfam" id="PF13585">
    <property type="entry name" value="CHU_C"/>
    <property type="match status" value="1"/>
</dbReference>
<comment type="caution">
    <text evidence="2">The sequence shown here is derived from an EMBL/GenBank/DDBJ whole genome shotgun (WGS) entry which is preliminary data.</text>
</comment>
<dbReference type="eggNOG" id="COG3291">
    <property type="taxonomic scope" value="Bacteria"/>
</dbReference>
<dbReference type="eggNOG" id="COG3391">
    <property type="taxonomic scope" value="Bacteria"/>
</dbReference>
<dbReference type="Gene3D" id="2.120.10.30">
    <property type="entry name" value="TolB, C-terminal domain"/>
    <property type="match status" value="1"/>
</dbReference>
<keyword evidence="3" id="KW-1185">Reference proteome</keyword>
<dbReference type="InterPro" id="IPR011042">
    <property type="entry name" value="6-blade_b-propeller_TolB-like"/>
</dbReference>
<accession>A0A098LE42</accession>
<dbReference type="STRING" id="153721.MYP_1626"/>
<dbReference type="InterPro" id="IPR000033">
    <property type="entry name" value="LDLR_classB_rpt"/>
</dbReference>
<reference evidence="2 3" key="1">
    <citation type="submission" date="2014-09" db="EMBL/GenBank/DDBJ databases">
        <title>Sporocytophaga myxococcoides PG-01 genome sequencing.</title>
        <authorList>
            <person name="Liu L."/>
            <person name="Gao P.J."/>
            <person name="Chen G.J."/>
            <person name="Wang L.S."/>
        </authorList>
    </citation>
    <scope>NUCLEOTIDE SEQUENCE [LARGE SCALE GENOMIC DNA]</scope>
    <source>
        <strain evidence="2 3">PG-01</strain>
    </source>
</reference>
<dbReference type="Proteomes" id="UP000030185">
    <property type="component" value="Unassembled WGS sequence"/>
</dbReference>
<dbReference type="SMART" id="SM00135">
    <property type="entry name" value="LY"/>
    <property type="match status" value="3"/>
</dbReference>
<dbReference type="Gene3D" id="2.60.40.10">
    <property type="entry name" value="Immunoglobulins"/>
    <property type="match status" value="1"/>
</dbReference>
<name>A0A098LE42_9BACT</name>
<dbReference type="EMBL" id="BBLT01000002">
    <property type="protein sequence ID" value="GAL84398.1"/>
    <property type="molecule type" value="Genomic_DNA"/>
</dbReference>
<evidence type="ECO:0000313" key="2">
    <source>
        <dbReference type="EMBL" id="GAL84398.1"/>
    </source>
</evidence>
<sequence length="1543" mass="164114">MGTEYSVDNITQPTTVYFLIANNNCTEKGSIEIAVTPAAANGNATITDLRSSYCVSGMKSRIYGTPAGGIFYGPGVISGGKDIWYFDPTIAGSGKHVIKYSAGCIVPAQQTVTIDPAPCSAVLVGGGSGAVGLISNPQGITTTCQGKIYFSDSNNNKIWVIDENGAREIINTSGAKGNTVGADPKLVRLNVPTGLVSFGNNVYFCDQVNHNIKVYNPSTGVQIIAGENTATPVGGDLDGIGTAARFRNPYGIAIDDLGKTLYVSDSRNFKIKKIDIATKQVTTIAGSITGDVPDGTSVPGPVAGSAAQFGLLGHLTIADGYLYIADPARSVIKKLNLATNMVSIAVNRKGSDERISGLAIDCDGNVYYSDVNGNKIFKVSNSGSITDLPINGLEDPSSISLYNRGYIDVANFTGNSVIRSSINNWKPSAFTGLKDFYCNTETTPSAITSTICTKNFGAASYSEPAEYVSGKWQFNPSGKSPGIYSVKYYFTSGVSCTDSLSKDVYVFTIPELEPLELLSDLACGNYAIVAKIKDAVASPMDTIIWKNQKGDIVKISAGSSDTLYLSSVAASADFIAYAKNPACSFSLNSGPTTFKGMRIKKLPEDTAICAGSAFGLMAVPITPKTATISWTPANLVGDPSSLLTSTLNLYATTLFKITIEAAGCITTDSIKVIVNPRPDTLSKNFTAFYPLCPGTDTVIGFSGAPTNGISYTWSFNSPGYINYLIITEKTPEVGIHVPFNAVVPAGRPFISNNYELIATNEFGCVTKDPVTIAIFPIPAINMGNDVTICKGESVQIGIPPDGNTYLWNADPTISNVNVSNPIVTPLVSTEYIVKVAGVRCANFDTIKVSLKPLPPKAAMDRIVGMCDGDPAILGPQNPSSNYTYEWSPATGLDNYLSPNPKATPSVSGTVYTLKMKDATGSPMCSDTAKVIVKISSKPTNVVPKTFPDKGICPGEAAGLDVPSTAGYKVAWWPAETLNDSTLWTPTATPSVTTRYKVKVTTGDGCSDTSSVEVLVDKISVDAGTDIKFCPGDSGKFNASYQSVSALTFKKWSEDIDGISNAAGVSDISDFNAFVKIAEGTSKKYYLKVTNSNNCSVADSIIVTASIKPTADAGEDTGDCIGNTFMLGGVGNPSLPTTYTFSWTPGNYADARPSVTPTTAGINTFILNVKDNTTNCTATDTVELTIRPKPVKDDIVSNTPQACEGTDVTLSVNPYSSLVTWMDENNTLLDQGSTHIVNTDGTYYAIFEQNGCYDTSKYTIDFMAPPVISSIESPLKSCMADGIPLKVITSQGDGVLVYEWTVASSSGEFSTPEKDSTFFISDNSSLASGVKTFTVKVSNECGNVTLDKDVTFVPSPEASFRADGPSKSLDNTSKETLDAISGDVISFINMVDTLAQNISTWKWDFKDGNTSNLFNSSYTYSNPGKYNVELTVINKDGCSSMASLAVEVLSSKYLFVPNIFNPYSRNPENSVCKVYGLNISSQSFTFKVFNKWGEVVFETSDFNMANRKGWDGQNAPMGVYTYMVVGKFNDGSEFEKSGTVTLVR</sequence>
<dbReference type="CDD" id="cd00146">
    <property type="entry name" value="PKD"/>
    <property type="match status" value="1"/>
</dbReference>
<dbReference type="SUPFAM" id="SSF63829">
    <property type="entry name" value="Calcium-dependent phosphotriesterase"/>
    <property type="match status" value="1"/>
</dbReference>
<protein>
    <recommendedName>
        <fullName evidence="1">PKD domain-containing protein</fullName>
    </recommendedName>
</protein>
<dbReference type="PANTHER" id="PTHR46388:SF2">
    <property type="entry name" value="NHL REPEAT-CONTAINING PROTEIN 2"/>
    <property type="match status" value="1"/>
</dbReference>
<dbReference type="Pfam" id="PF18911">
    <property type="entry name" value="PKD_4"/>
    <property type="match status" value="1"/>
</dbReference>
<dbReference type="InterPro" id="IPR013783">
    <property type="entry name" value="Ig-like_fold"/>
</dbReference>
<proteinExistence type="predicted"/>